<accession>A0A382PDF4</accession>
<sequence>CGARKVVCTDLNEESVAETASLIGGVATPETLDVSSQEAIDSLVARMEDEGGIDIFVSNAGYGKRGGLNLSIDDWKKMMEVHTWAHLYAAQAVIPGMVERGEGYLLNTASAAGLLTQMDSGPYAVSKHAAVALAEWIAINYRDHGIGVSVLCPQAVRTNILANSDGPAVKRKSNSNQAAQDGVLEPEQVADDCIEAIRGERFLVLPHKEVATYFERKASDYDRWLQGMRRFREKLRSASQKEI</sequence>
<dbReference type="SUPFAM" id="SSF51735">
    <property type="entry name" value="NAD(P)-binding Rossmann-fold domains"/>
    <property type="match status" value="1"/>
</dbReference>
<comment type="similarity">
    <text evidence="1">Belongs to the short-chain dehydrogenases/reductases (SDR) family.</text>
</comment>
<evidence type="ECO:0000256" key="1">
    <source>
        <dbReference type="ARBA" id="ARBA00006484"/>
    </source>
</evidence>
<dbReference type="PROSITE" id="PS00061">
    <property type="entry name" value="ADH_SHORT"/>
    <property type="match status" value="1"/>
</dbReference>
<dbReference type="PANTHER" id="PTHR43391:SF26">
    <property type="entry name" value="BLL7251 PROTEIN"/>
    <property type="match status" value="1"/>
</dbReference>
<dbReference type="InterPro" id="IPR002347">
    <property type="entry name" value="SDR_fam"/>
</dbReference>
<dbReference type="PANTHER" id="PTHR43391">
    <property type="entry name" value="RETINOL DEHYDROGENASE-RELATED"/>
    <property type="match status" value="1"/>
</dbReference>
<dbReference type="Pfam" id="PF00106">
    <property type="entry name" value="adh_short"/>
    <property type="match status" value="1"/>
</dbReference>
<organism evidence="3">
    <name type="scientific">marine metagenome</name>
    <dbReference type="NCBI Taxonomy" id="408172"/>
    <lineage>
        <taxon>unclassified sequences</taxon>
        <taxon>metagenomes</taxon>
        <taxon>ecological metagenomes</taxon>
    </lineage>
</organism>
<feature type="non-terminal residue" evidence="3">
    <location>
        <position position="1"/>
    </location>
</feature>
<dbReference type="GO" id="GO:0016491">
    <property type="term" value="F:oxidoreductase activity"/>
    <property type="evidence" value="ECO:0007669"/>
    <property type="project" value="UniProtKB-KW"/>
</dbReference>
<evidence type="ECO:0000313" key="3">
    <source>
        <dbReference type="EMBL" id="SVC70635.1"/>
    </source>
</evidence>
<keyword evidence="2" id="KW-0560">Oxidoreductase</keyword>
<gene>
    <name evidence="3" type="ORF">METZ01_LOCUS323489</name>
</gene>
<dbReference type="InterPro" id="IPR036291">
    <property type="entry name" value="NAD(P)-bd_dom_sf"/>
</dbReference>
<dbReference type="AlphaFoldDB" id="A0A382PDF4"/>
<evidence type="ECO:0008006" key="4">
    <source>
        <dbReference type="Google" id="ProtNLM"/>
    </source>
</evidence>
<dbReference type="Gene3D" id="3.40.50.720">
    <property type="entry name" value="NAD(P)-binding Rossmann-like Domain"/>
    <property type="match status" value="1"/>
</dbReference>
<dbReference type="EMBL" id="UINC01106166">
    <property type="protein sequence ID" value="SVC70635.1"/>
    <property type="molecule type" value="Genomic_DNA"/>
</dbReference>
<dbReference type="PRINTS" id="PR00081">
    <property type="entry name" value="GDHRDH"/>
</dbReference>
<reference evidence="3" key="1">
    <citation type="submission" date="2018-05" db="EMBL/GenBank/DDBJ databases">
        <authorList>
            <person name="Lanie J.A."/>
            <person name="Ng W.-L."/>
            <person name="Kazmierczak K.M."/>
            <person name="Andrzejewski T.M."/>
            <person name="Davidsen T.M."/>
            <person name="Wayne K.J."/>
            <person name="Tettelin H."/>
            <person name="Glass J.I."/>
            <person name="Rusch D."/>
            <person name="Podicherti R."/>
            <person name="Tsui H.-C.T."/>
            <person name="Winkler M.E."/>
        </authorList>
    </citation>
    <scope>NUCLEOTIDE SEQUENCE</scope>
</reference>
<dbReference type="PRINTS" id="PR00080">
    <property type="entry name" value="SDRFAMILY"/>
</dbReference>
<evidence type="ECO:0000256" key="2">
    <source>
        <dbReference type="ARBA" id="ARBA00023002"/>
    </source>
</evidence>
<proteinExistence type="inferred from homology"/>
<name>A0A382PDF4_9ZZZZ</name>
<protein>
    <recommendedName>
        <fullName evidence="4">Short-chain dehydrogenase</fullName>
    </recommendedName>
</protein>
<dbReference type="InterPro" id="IPR020904">
    <property type="entry name" value="Sc_DH/Rdtase_CS"/>
</dbReference>
<dbReference type="CDD" id="cd05233">
    <property type="entry name" value="SDR_c"/>
    <property type="match status" value="1"/>
</dbReference>